<keyword evidence="4" id="KW-1185">Reference proteome</keyword>
<feature type="region of interest" description="Disordered" evidence="2">
    <location>
        <begin position="202"/>
        <end position="368"/>
    </location>
</feature>
<feature type="compositionally biased region" description="Gly residues" evidence="2">
    <location>
        <begin position="253"/>
        <end position="280"/>
    </location>
</feature>
<dbReference type="EMBL" id="KQ965739">
    <property type="protein sequence ID" value="KXS19162.1"/>
    <property type="molecule type" value="Genomic_DNA"/>
</dbReference>
<dbReference type="InterPro" id="IPR042534">
    <property type="entry name" value="SAP18_sf"/>
</dbReference>
<gene>
    <name evidence="3" type="ORF">M427DRAFT_29138</name>
</gene>
<dbReference type="Pfam" id="PF06487">
    <property type="entry name" value="SAP18"/>
    <property type="match status" value="1"/>
</dbReference>
<evidence type="ECO:0000256" key="1">
    <source>
        <dbReference type="ARBA" id="ARBA00009143"/>
    </source>
</evidence>
<feature type="compositionally biased region" description="Basic and acidic residues" evidence="2">
    <location>
        <begin position="21"/>
        <end position="32"/>
    </location>
</feature>
<name>A0A139AR21_GONPJ</name>
<evidence type="ECO:0000313" key="4">
    <source>
        <dbReference type="Proteomes" id="UP000070544"/>
    </source>
</evidence>
<feature type="compositionally biased region" description="Basic and acidic residues" evidence="2">
    <location>
        <begin position="286"/>
        <end position="299"/>
    </location>
</feature>
<feature type="compositionally biased region" description="Gly residues" evidence="2">
    <location>
        <begin position="300"/>
        <end position="319"/>
    </location>
</feature>
<accession>A0A139AR21</accession>
<dbReference type="Proteomes" id="UP000070544">
    <property type="component" value="Unassembled WGS sequence"/>
</dbReference>
<organism evidence="3 4">
    <name type="scientific">Gonapodya prolifera (strain JEL478)</name>
    <name type="common">Monoblepharis prolifera</name>
    <dbReference type="NCBI Taxonomy" id="1344416"/>
    <lineage>
        <taxon>Eukaryota</taxon>
        <taxon>Fungi</taxon>
        <taxon>Fungi incertae sedis</taxon>
        <taxon>Chytridiomycota</taxon>
        <taxon>Chytridiomycota incertae sedis</taxon>
        <taxon>Monoblepharidomycetes</taxon>
        <taxon>Monoblepharidales</taxon>
        <taxon>Gonapodyaceae</taxon>
        <taxon>Gonapodya</taxon>
    </lineage>
</organism>
<dbReference type="OrthoDB" id="440566at2759"/>
<dbReference type="PANTHER" id="PTHR13082:SF0">
    <property type="entry name" value="HISTONE DEACETYLASE COMPLEX SUBUNIT SAP18"/>
    <property type="match status" value="1"/>
</dbReference>
<feature type="compositionally biased region" description="Low complexity" evidence="2">
    <location>
        <begin position="40"/>
        <end position="55"/>
    </location>
</feature>
<feature type="region of interest" description="Disordered" evidence="2">
    <location>
        <begin position="1"/>
        <end position="85"/>
    </location>
</feature>
<comment type="similarity">
    <text evidence="1">Belongs to the SAP18 family.</text>
</comment>
<sequence length="368" mass="38286">MASISIRGAANAATNGSAETHAAENGDQHADEIMADTENPPADAPAGDAAAAAGPNQDTAKDKIYLGPQAPPVVGKSRGKPTDREKVCPHLIRVFVREGGFPSLQDLDEGKDPEKEIRLYSWPDATLREITSLLTLQHPPAAPRSTQVRYRVAYYESRDDRHAVLDAGVVANWRKGPDDDKTLDSAGWRQGDKLLVALGERHAAGTGPAQPLEREPPMGGGRGNYFGPPRGGFDGGFRGRGGGDRFHPYGRPAGPGRGGFGPGGGRGGGWGGGGGGGNRFGAGNDPSDREWPGERERRGGGGGGGGGEDTGARGRGPSGGMAMDRGRGGDGGGGRGWEGGREGGRDWGRRDERGGGAARGRDERDRRY</sequence>
<dbReference type="GO" id="GO:0005634">
    <property type="term" value="C:nucleus"/>
    <property type="evidence" value="ECO:0007669"/>
    <property type="project" value="TreeGrafter"/>
</dbReference>
<evidence type="ECO:0000256" key="2">
    <source>
        <dbReference type="SAM" id="MobiDB-lite"/>
    </source>
</evidence>
<evidence type="ECO:0000313" key="3">
    <source>
        <dbReference type="EMBL" id="KXS19162.1"/>
    </source>
</evidence>
<dbReference type="PANTHER" id="PTHR13082">
    <property type="entry name" value="SAP18"/>
    <property type="match status" value="1"/>
</dbReference>
<feature type="compositionally biased region" description="Gly residues" evidence="2">
    <location>
        <begin position="218"/>
        <end position="240"/>
    </location>
</feature>
<feature type="compositionally biased region" description="Basic and acidic residues" evidence="2">
    <location>
        <begin position="338"/>
        <end position="368"/>
    </location>
</feature>
<dbReference type="GO" id="GO:0003714">
    <property type="term" value="F:transcription corepressor activity"/>
    <property type="evidence" value="ECO:0007669"/>
    <property type="project" value="TreeGrafter"/>
</dbReference>
<dbReference type="Gene3D" id="3.10.20.550">
    <property type="entry name" value="ASAP complex, SAP18 subunit"/>
    <property type="match status" value="1"/>
</dbReference>
<dbReference type="STRING" id="1344416.A0A139AR21"/>
<reference evidence="3 4" key="1">
    <citation type="journal article" date="2015" name="Genome Biol. Evol.">
        <title>Phylogenomic analyses indicate that early fungi evolved digesting cell walls of algal ancestors of land plants.</title>
        <authorList>
            <person name="Chang Y."/>
            <person name="Wang S."/>
            <person name="Sekimoto S."/>
            <person name="Aerts A.L."/>
            <person name="Choi C."/>
            <person name="Clum A."/>
            <person name="LaButti K.M."/>
            <person name="Lindquist E.A."/>
            <person name="Yee Ngan C."/>
            <person name="Ohm R.A."/>
            <person name="Salamov A.A."/>
            <person name="Grigoriev I.V."/>
            <person name="Spatafora J.W."/>
            <person name="Berbee M.L."/>
        </authorList>
    </citation>
    <scope>NUCLEOTIDE SEQUENCE [LARGE SCALE GENOMIC DNA]</scope>
    <source>
        <strain evidence="3 4">JEL478</strain>
    </source>
</reference>
<dbReference type="InterPro" id="IPR010516">
    <property type="entry name" value="SAP18"/>
</dbReference>
<dbReference type="OMA" id="IMADTEN"/>
<protein>
    <submittedName>
        <fullName evidence="3">SAP18-domain-containing protein</fullName>
    </submittedName>
</protein>
<proteinExistence type="inferred from homology"/>
<dbReference type="AlphaFoldDB" id="A0A139AR21"/>